<organism evidence="12 13">
    <name type="scientific">Alteromonas naphthalenivorans</name>
    <dbReference type="NCBI Taxonomy" id="715451"/>
    <lineage>
        <taxon>Bacteria</taxon>
        <taxon>Pseudomonadati</taxon>
        <taxon>Pseudomonadota</taxon>
        <taxon>Gammaproteobacteria</taxon>
        <taxon>Alteromonadales</taxon>
        <taxon>Alteromonadaceae</taxon>
        <taxon>Alteromonas/Salinimonas group</taxon>
        <taxon>Alteromonas</taxon>
    </lineage>
</organism>
<dbReference type="RefSeq" id="WP_013783900.1">
    <property type="nucleotide sequence ID" value="NC_015554.1"/>
</dbReference>
<keyword evidence="5 10" id="KW-0997">Cell inner membrane</keyword>
<comment type="subcellular location">
    <subcellularLocation>
        <location evidence="1 10">Cell inner membrane</location>
        <topology evidence="1 10">Single-pass membrane protein</topology>
        <orientation evidence="1 10">Periplasmic side</orientation>
    </subcellularLocation>
</comment>
<keyword evidence="13" id="KW-1185">Reference proteome</keyword>
<keyword evidence="10" id="KW-0735">Signal-anchor</keyword>
<keyword evidence="3 10" id="KW-0813">Transport</keyword>
<dbReference type="GO" id="GO:0015891">
    <property type="term" value="P:siderophore transport"/>
    <property type="evidence" value="ECO:0007669"/>
    <property type="project" value="InterPro"/>
</dbReference>
<dbReference type="PANTHER" id="PTHR33446">
    <property type="entry name" value="PROTEIN TONB-RELATED"/>
    <property type="match status" value="1"/>
</dbReference>
<dbReference type="PRINTS" id="PR01374">
    <property type="entry name" value="TONBPROTEIN"/>
</dbReference>
<feature type="domain" description="TonB C-terminal" evidence="11">
    <location>
        <begin position="121"/>
        <end position="216"/>
    </location>
</feature>
<comment type="function">
    <text evidence="10">Interacts with outer membrane receptor proteins that carry out high-affinity binding and energy dependent uptake into the periplasmic space of specific substrates. It could act to transduce energy from the cytoplasmic membrane to specific energy-requiring processes in the outer membrane, resulting in the release into the periplasm of ligands bound by these outer membrane proteins.</text>
</comment>
<accession>F5Z7B7</accession>
<evidence type="ECO:0000256" key="6">
    <source>
        <dbReference type="ARBA" id="ARBA00022692"/>
    </source>
</evidence>
<evidence type="ECO:0000313" key="12">
    <source>
        <dbReference type="EMBL" id="AEF02960.1"/>
    </source>
</evidence>
<keyword evidence="7 10" id="KW-0653">Protein transport</keyword>
<evidence type="ECO:0000256" key="5">
    <source>
        <dbReference type="ARBA" id="ARBA00022519"/>
    </source>
</evidence>
<dbReference type="NCBIfam" id="TIGR01352">
    <property type="entry name" value="tonB_Cterm"/>
    <property type="match status" value="1"/>
</dbReference>
<evidence type="ECO:0000256" key="10">
    <source>
        <dbReference type="RuleBase" id="RU362123"/>
    </source>
</evidence>
<dbReference type="AlphaFoldDB" id="F5Z7B7"/>
<proteinExistence type="inferred from homology"/>
<evidence type="ECO:0000256" key="9">
    <source>
        <dbReference type="ARBA" id="ARBA00023136"/>
    </source>
</evidence>
<dbReference type="EMBL" id="CP002339">
    <property type="protein sequence ID" value="AEF02960.1"/>
    <property type="molecule type" value="Genomic_DNA"/>
</dbReference>
<dbReference type="Gene3D" id="3.30.1150.10">
    <property type="match status" value="1"/>
</dbReference>
<dbReference type="GO" id="GO:0015031">
    <property type="term" value="P:protein transport"/>
    <property type="evidence" value="ECO:0007669"/>
    <property type="project" value="UniProtKB-UniRule"/>
</dbReference>
<dbReference type="InterPro" id="IPR051045">
    <property type="entry name" value="TonB-dependent_transducer"/>
</dbReference>
<dbReference type="SUPFAM" id="SSF74653">
    <property type="entry name" value="TolA/TonB C-terminal domain"/>
    <property type="match status" value="1"/>
</dbReference>
<evidence type="ECO:0000313" key="13">
    <source>
        <dbReference type="Proteomes" id="UP000000683"/>
    </source>
</evidence>
<evidence type="ECO:0000256" key="4">
    <source>
        <dbReference type="ARBA" id="ARBA00022475"/>
    </source>
</evidence>
<evidence type="ECO:0000259" key="11">
    <source>
        <dbReference type="PROSITE" id="PS52015"/>
    </source>
</evidence>
<dbReference type="GO" id="GO:0030288">
    <property type="term" value="C:outer membrane-bounded periplasmic space"/>
    <property type="evidence" value="ECO:0007669"/>
    <property type="project" value="InterPro"/>
</dbReference>
<keyword evidence="9 10" id="KW-0472">Membrane</keyword>
<comment type="similarity">
    <text evidence="2 10">Belongs to the TonB family.</text>
</comment>
<evidence type="ECO:0000256" key="3">
    <source>
        <dbReference type="ARBA" id="ARBA00022448"/>
    </source>
</evidence>
<dbReference type="InterPro" id="IPR037682">
    <property type="entry name" value="TonB_C"/>
</dbReference>
<protein>
    <recommendedName>
        <fullName evidence="10">Protein TonB</fullName>
    </recommendedName>
</protein>
<dbReference type="InterPro" id="IPR003538">
    <property type="entry name" value="TonB"/>
</dbReference>
<dbReference type="GO" id="GO:0055085">
    <property type="term" value="P:transmembrane transport"/>
    <property type="evidence" value="ECO:0007669"/>
    <property type="project" value="InterPro"/>
</dbReference>
<dbReference type="KEGG" id="alt:ambt_07135"/>
<gene>
    <name evidence="12" type="ordered locus">ambt_07135</name>
</gene>
<evidence type="ECO:0000256" key="8">
    <source>
        <dbReference type="ARBA" id="ARBA00022989"/>
    </source>
</evidence>
<dbReference type="eggNOG" id="COG0810">
    <property type="taxonomic scope" value="Bacteria"/>
</dbReference>
<keyword evidence="6 10" id="KW-0812">Transmembrane</keyword>
<keyword evidence="4 10" id="KW-1003">Cell membrane</keyword>
<dbReference type="PROSITE" id="PS52015">
    <property type="entry name" value="TONB_CTD"/>
    <property type="match status" value="1"/>
</dbReference>
<evidence type="ECO:0000256" key="7">
    <source>
        <dbReference type="ARBA" id="ARBA00022927"/>
    </source>
</evidence>
<dbReference type="Pfam" id="PF03544">
    <property type="entry name" value="TonB_C"/>
    <property type="match status" value="1"/>
</dbReference>
<dbReference type="Proteomes" id="UP000000683">
    <property type="component" value="Chromosome"/>
</dbReference>
<evidence type="ECO:0000256" key="2">
    <source>
        <dbReference type="ARBA" id="ARBA00006555"/>
    </source>
</evidence>
<sequence>MNAFTEHDVLRPFSVKPLIYIAMSVVITFALFAVMAKLIENDQVAGKVTEYQTVGPIVLTLDDPKVIVRTPIKPMEKPVAQPPMEIPKADPTPNDTDTTFKFTPQFTNNTVNINPNFQSGQKDMQASPQFRVDPSFPQEALRDGIEGWVKLGFTVASNGTVQDIYIISAEPKRVFDRAARRALSKWKYKPKIENGVPVAQHDMFVVLDFRFESARQ</sequence>
<dbReference type="InterPro" id="IPR006260">
    <property type="entry name" value="TonB/TolA_C"/>
</dbReference>
<reference evidence="12 13" key="1">
    <citation type="journal article" date="2011" name="J. Bacteriol.">
        <title>Complete genome sequence of the polycyclic aromatic hydrocarbon-degrading bacterium Alteromonas sp. strain SN2.</title>
        <authorList>
            <person name="Jin H.M."/>
            <person name="Jeong H."/>
            <person name="Moon E.J."/>
            <person name="Math R.K."/>
            <person name="Lee K."/>
            <person name="Kim H.J."/>
            <person name="Jeon C.O."/>
            <person name="Oh T.K."/>
            <person name="Kim J.F."/>
        </authorList>
    </citation>
    <scope>NUCLEOTIDE SEQUENCE [LARGE SCALE GENOMIC DNA]</scope>
    <source>
        <strain evidence="13">JCM 17741 / KACC 18427 / KCTC 11700BP / SN2</strain>
    </source>
</reference>
<dbReference type="HOGENOM" id="CLU_108529_1_0_6"/>
<dbReference type="OrthoDB" id="1628901at2"/>
<dbReference type="GO" id="GO:0005886">
    <property type="term" value="C:plasma membrane"/>
    <property type="evidence" value="ECO:0007669"/>
    <property type="project" value="UniProtKB-SubCell"/>
</dbReference>
<feature type="transmembrane region" description="Helical" evidence="10">
    <location>
        <begin position="18"/>
        <end position="39"/>
    </location>
</feature>
<dbReference type="GO" id="GO:0031992">
    <property type="term" value="F:energy transducer activity"/>
    <property type="evidence" value="ECO:0007669"/>
    <property type="project" value="InterPro"/>
</dbReference>
<keyword evidence="8 10" id="KW-1133">Transmembrane helix</keyword>
<evidence type="ECO:0000256" key="1">
    <source>
        <dbReference type="ARBA" id="ARBA00004383"/>
    </source>
</evidence>
<name>F5Z7B7_ALTNA</name>
<dbReference type="PANTHER" id="PTHR33446:SF14">
    <property type="entry name" value="PROTEIN TONB"/>
    <property type="match status" value="1"/>
</dbReference>